<feature type="domain" description="PiggyBac transposable element-derived protein" evidence="2">
    <location>
        <begin position="1"/>
        <end position="183"/>
    </location>
</feature>
<gene>
    <name evidence="3" type="ORF">NQ317_017978</name>
</gene>
<evidence type="ECO:0000256" key="1">
    <source>
        <dbReference type="SAM" id="MobiDB-lite"/>
    </source>
</evidence>
<name>A0ABQ9IVE2_9CUCU</name>
<keyword evidence="4" id="KW-1185">Reference proteome</keyword>
<evidence type="ECO:0000313" key="3">
    <source>
        <dbReference type="EMBL" id="KAJ8966135.1"/>
    </source>
</evidence>
<organism evidence="3 4">
    <name type="scientific">Molorchus minor</name>
    <dbReference type="NCBI Taxonomy" id="1323400"/>
    <lineage>
        <taxon>Eukaryota</taxon>
        <taxon>Metazoa</taxon>
        <taxon>Ecdysozoa</taxon>
        <taxon>Arthropoda</taxon>
        <taxon>Hexapoda</taxon>
        <taxon>Insecta</taxon>
        <taxon>Pterygota</taxon>
        <taxon>Neoptera</taxon>
        <taxon>Endopterygota</taxon>
        <taxon>Coleoptera</taxon>
        <taxon>Polyphaga</taxon>
        <taxon>Cucujiformia</taxon>
        <taxon>Chrysomeloidea</taxon>
        <taxon>Cerambycidae</taxon>
        <taxon>Lamiinae</taxon>
        <taxon>Monochamini</taxon>
        <taxon>Molorchus</taxon>
    </lineage>
</organism>
<dbReference type="PANTHER" id="PTHR46599">
    <property type="entry name" value="PIGGYBAC TRANSPOSABLE ELEMENT-DERIVED PROTEIN 4"/>
    <property type="match status" value="1"/>
</dbReference>
<sequence>MDEIYYPNKNLSLDESMVLWRGRLVFRQYIKNKKHKFGVKLYILSEPNGLVLKIRIYNGGEKDMQGELGHSANVVMNLVKNYFENGHSLFMDNYYNSVTLCKELISKKTYVTGTLRQNRKGNPSEITSKKLKKGEITMKYSSGVGVGKWRDKRDVLFISTEFDGELTSAENRRGEEKQKPYAIIPGGKLLS</sequence>
<comment type="caution">
    <text evidence="3">The sequence shown here is derived from an EMBL/GenBank/DDBJ whole genome shotgun (WGS) entry which is preliminary data.</text>
</comment>
<dbReference type="PANTHER" id="PTHR46599:SF3">
    <property type="entry name" value="PIGGYBAC TRANSPOSABLE ELEMENT-DERIVED PROTEIN 4"/>
    <property type="match status" value="1"/>
</dbReference>
<accession>A0ABQ9IVE2</accession>
<dbReference type="Pfam" id="PF13843">
    <property type="entry name" value="DDE_Tnp_1_7"/>
    <property type="match status" value="1"/>
</dbReference>
<dbReference type="Proteomes" id="UP001162164">
    <property type="component" value="Unassembled WGS sequence"/>
</dbReference>
<evidence type="ECO:0000259" key="2">
    <source>
        <dbReference type="Pfam" id="PF13843"/>
    </source>
</evidence>
<feature type="region of interest" description="Disordered" evidence="1">
    <location>
        <begin position="169"/>
        <end position="191"/>
    </location>
</feature>
<reference evidence="3" key="1">
    <citation type="journal article" date="2023" name="Insect Mol. Biol.">
        <title>Genome sequencing provides insights into the evolution of gene families encoding plant cell wall-degrading enzymes in longhorned beetles.</title>
        <authorList>
            <person name="Shin N.R."/>
            <person name="Okamura Y."/>
            <person name="Kirsch R."/>
            <person name="Pauchet Y."/>
        </authorList>
    </citation>
    <scope>NUCLEOTIDE SEQUENCE</scope>
    <source>
        <strain evidence="3">MMC_N1</strain>
    </source>
</reference>
<evidence type="ECO:0000313" key="4">
    <source>
        <dbReference type="Proteomes" id="UP001162164"/>
    </source>
</evidence>
<proteinExistence type="predicted"/>
<dbReference type="InterPro" id="IPR029526">
    <property type="entry name" value="PGBD"/>
</dbReference>
<dbReference type="EMBL" id="JAPWTJ010002439">
    <property type="protein sequence ID" value="KAJ8966135.1"/>
    <property type="molecule type" value="Genomic_DNA"/>
</dbReference>
<protein>
    <recommendedName>
        <fullName evidence="2">PiggyBac transposable element-derived protein domain-containing protein</fullName>
    </recommendedName>
</protein>
<feature type="compositionally biased region" description="Basic and acidic residues" evidence="1">
    <location>
        <begin position="170"/>
        <end position="179"/>
    </location>
</feature>